<protein>
    <submittedName>
        <fullName evidence="1">Uncharacterized protein</fullName>
    </submittedName>
</protein>
<sequence length="159" mass="17841">MWVNSLCRTILEPRPVPWHRFFRCAHTPCGVSSSCTNDPTRLLRDRQIIEYACLDLSLNISRRSMSSVGSCSKPGLAPSRESSCAMTSHHNCSHPSAPRFLGRRQSALFSAPSSVYLLSLFALFNRCYFARVSTLLVRFVQSLLVCKCFSVYDLQCVGP</sequence>
<comment type="caution">
    <text evidence="1">The sequence shown here is derived from an EMBL/GenBank/DDBJ whole genome shotgun (WGS) entry which is preliminary data.</text>
</comment>
<evidence type="ECO:0000313" key="1">
    <source>
        <dbReference type="EMBL" id="KAJ7548108.1"/>
    </source>
</evidence>
<accession>A0ACC2D1T8</accession>
<proteinExistence type="predicted"/>
<reference evidence="2" key="1">
    <citation type="journal article" date="2024" name="Proc. Natl. Acad. Sci. U.S.A.">
        <title>Extraordinary preservation of gene collinearity over three hundred million years revealed in homosporous lycophytes.</title>
        <authorList>
            <person name="Li C."/>
            <person name="Wickell D."/>
            <person name="Kuo L.Y."/>
            <person name="Chen X."/>
            <person name="Nie B."/>
            <person name="Liao X."/>
            <person name="Peng D."/>
            <person name="Ji J."/>
            <person name="Jenkins J."/>
            <person name="Williams M."/>
            <person name="Shu S."/>
            <person name="Plott C."/>
            <person name="Barry K."/>
            <person name="Rajasekar S."/>
            <person name="Grimwood J."/>
            <person name="Han X."/>
            <person name="Sun S."/>
            <person name="Hou Z."/>
            <person name="He W."/>
            <person name="Dai G."/>
            <person name="Sun C."/>
            <person name="Schmutz J."/>
            <person name="Leebens-Mack J.H."/>
            <person name="Li F.W."/>
            <person name="Wang L."/>
        </authorList>
    </citation>
    <scope>NUCLEOTIDE SEQUENCE [LARGE SCALE GENOMIC DNA]</scope>
    <source>
        <strain evidence="2">cv. PW_Plant_1</strain>
    </source>
</reference>
<evidence type="ECO:0000313" key="2">
    <source>
        <dbReference type="Proteomes" id="UP001162992"/>
    </source>
</evidence>
<dbReference type="Proteomes" id="UP001162992">
    <property type="component" value="Chromosome 8"/>
</dbReference>
<gene>
    <name evidence="1" type="ORF">O6H91_08G117600</name>
</gene>
<organism evidence="1 2">
    <name type="scientific">Diphasiastrum complanatum</name>
    <name type="common">Issler's clubmoss</name>
    <name type="synonym">Lycopodium complanatum</name>
    <dbReference type="NCBI Taxonomy" id="34168"/>
    <lineage>
        <taxon>Eukaryota</taxon>
        <taxon>Viridiplantae</taxon>
        <taxon>Streptophyta</taxon>
        <taxon>Embryophyta</taxon>
        <taxon>Tracheophyta</taxon>
        <taxon>Lycopodiopsida</taxon>
        <taxon>Lycopodiales</taxon>
        <taxon>Lycopodiaceae</taxon>
        <taxon>Lycopodioideae</taxon>
        <taxon>Diphasiastrum</taxon>
    </lineage>
</organism>
<keyword evidence="2" id="KW-1185">Reference proteome</keyword>
<dbReference type="EMBL" id="CM055099">
    <property type="protein sequence ID" value="KAJ7548108.1"/>
    <property type="molecule type" value="Genomic_DNA"/>
</dbReference>
<name>A0ACC2D1T8_DIPCM</name>